<dbReference type="Proteomes" id="UP000215383">
    <property type="component" value="Chromosome 1"/>
</dbReference>
<dbReference type="GO" id="GO:0006071">
    <property type="term" value="P:glycerol metabolic process"/>
    <property type="evidence" value="ECO:0007669"/>
    <property type="project" value="InterPro"/>
</dbReference>
<sequence>MTGNKEVITGNDYKRMIAGAYSAFLLEYENINALNGESLLDRKAGTHILRTIGAAAMSLRDLQAESIGGVSKRVGSAAVLGARGNAGVLISQILRGIAKGLSGKYEASSSVFGKSFQYGILYAQRAVNDEVERPIIVTAKAVAKGAYNAVRANLPITEILTEAINAGGIALSQVEHKCGFVDAGAKALMVFLQGCRNGLDGYYVSPVLLFSSGFKTSHDVPNPRYDLVYPYAVSCRLEKCRASKDDLAKMLKPMGKVIVIKSEGRDVLLYLHTDYPGNVLEQAVDWGTMEDVKIQNLAMPHNLKSVDKTMLDVAVLAIADDEASAQALEELGAIAVITKDKVSGPSVGDLINLIHSDIAKNYIIMANNVDNSLVMAQAKRLLNNNIEILYSTNLEEQIKALKVFNPEIPMKENIKNMNETLNVQ</sequence>
<dbReference type="AlphaFoldDB" id="A0A239U0B3"/>
<gene>
    <name evidence="2" type="ORF">SAMEA4364220_01598</name>
</gene>
<organism evidence="2 3">
    <name type="scientific">Megamonas hypermegale</name>
    <dbReference type="NCBI Taxonomy" id="158847"/>
    <lineage>
        <taxon>Bacteria</taxon>
        <taxon>Bacillati</taxon>
        <taxon>Bacillota</taxon>
        <taxon>Negativicutes</taxon>
        <taxon>Selenomonadales</taxon>
        <taxon>Selenomonadaceae</taxon>
        <taxon>Megamonas</taxon>
    </lineage>
</organism>
<dbReference type="SMART" id="SM01120">
    <property type="entry name" value="Dak2"/>
    <property type="match status" value="1"/>
</dbReference>
<dbReference type="InterPro" id="IPR036117">
    <property type="entry name" value="DhaL_dom_sf"/>
</dbReference>
<reference evidence="2 3" key="1">
    <citation type="submission" date="2017-06" db="EMBL/GenBank/DDBJ databases">
        <authorList>
            <consortium name="Pathogen Informatics"/>
        </authorList>
    </citation>
    <scope>NUCLEOTIDE SEQUENCE [LARGE SCALE GENOMIC DNA]</scope>
    <source>
        <strain evidence="2 3">NCTC10570</strain>
    </source>
</reference>
<dbReference type="SMART" id="SM01121">
    <property type="entry name" value="Dak1_2"/>
    <property type="match status" value="1"/>
</dbReference>
<dbReference type="PANTHER" id="PTHR33434">
    <property type="entry name" value="DEGV DOMAIN-CONTAINING PROTEIN DR_1986-RELATED"/>
    <property type="match status" value="1"/>
</dbReference>
<dbReference type="GeneID" id="78507594"/>
<dbReference type="PROSITE" id="PS51480">
    <property type="entry name" value="DHAL"/>
    <property type="match status" value="1"/>
</dbReference>
<name>A0A239U0B3_9FIRM</name>
<dbReference type="Pfam" id="PF21645">
    <property type="entry name" value="FakA-like_M"/>
    <property type="match status" value="1"/>
</dbReference>
<accession>A0A239U0B3</accession>
<dbReference type="Pfam" id="PF02734">
    <property type="entry name" value="Dak2"/>
    <property type="match status" value="1"/>
</dbReference>
<dbReference type="EMBL" id="LT906446">
    <property type="protein sequence ID" value="SNV02413.1"/>
    <property type="molecule type" value="Genomic_DNA"/>
</dbReference>
<dbReference type="InterPro" id="IPR048394">
    <property type="entry name" value="FakA-like_M"/>
</dbReference>
<dbReference type="RefSeq" id="WP_027890437.1">
    <property type="nucleotide sequence ID" value="NZ_LT906446.1"/>
</dbReference>
<protein>
    <submittedName>
        <fullName evidence="2">DAK2 domain fusion protein YloV</fullName>
    </submittedName>
</protein>
<evidence type="ECO:0000259" key="1">
    <source>
        <dbReference type="PROSITE" id="PS51480"/>
    </source>
</evidence>
<dbReference type="Pfam" id="PF13684">
    <property type="entry name" value="FakA-like_C"/>
    <property type="match status" value="1"/>
</dbReference>
<dbReference type="InterPro" id="IPR050270">
    <property type="entry name" value="DegV_domain_contain"/>
</dbReference>
<evidence type="ECO:0000313" key="2">
    <source>
        <dbReference type="EMBL" id="SNV02413.1"/>
    </source>
</evidence>
<evidence type="ECO:0000313" key="3">
    <source>
        <dbReference type="Proteomes" id="UP000215383"/>
    </source>
</evidence>
<dbReference type="SUPFAM" id="SSF101473">
    <property type="entry name" value="DhaL-like"/>
    <property type="match status" value="1"/>
</dbReference>
<dbReference type="InterPro" id="IPR004007">
    <property type="entry name" value="DhaL_dom"/>
</dbReference>
<feature type="domain" description="DhaL" evidence="1">
    <location>
        <begin position="11"/>
        <end position="197"/>
    </location>
</feature>
<dbReference type="InterPro" id="IPR033470">
    <property type="entry name" value="FakA-like_C"/>
</dbReference>
<keyword evidence="3" id="KW-1185">Reference proteome</keyword>
<dbReference type="GO" id="GO:0004371">
    <property type="term" value="F:glycerone kinase activity"/>
    <property type="evidence" value="ECO:0007669"/>
    <property type="project" value="InterPro"/>
</dbReference>
<dbReference type="PANTHER" id="PTHR33434:SF4">
    <property type="entry name" value="PHOSPHATASE PROTEIN"/>
    <property type="match status" value="1"/>
</dbReference>
<dbReference type="eggNOG" id="COG1461">
    <property type="taxonomic scope" value="Bacteria"/>
</dbReference>
<proteinExistence type="predicted"/>
<dbReference type="Gene3D" id="1.25.40.340">
    <property type="match status" value="1"/>
</dbReference>